<comment type="caution">
    <text evidence="1">The sequence shown here is derived from an EMBL/GenBank/DDBJ whole genome shotgun (WGS) entry which is preliminary data.</text>
</comment>
<protein>
    <submittedName>
        <fullName evidence="1">Chromosome segregation protein ParM</fullName>
    </submittedName>
</protein>
<name>A0A644SA40_CAMCO</name>
<accession>A0A644SA40</accession>
<dbReference type="Proteomes" id="UP000382436">
    <property type="component" value="Unassembled WGS sequence"/>
</dbReference>
<evidence type="ECO:0000313" key="2">
    <source>
        <dbReference type="Proteomes" id="UP000382436"/>
    </source>
</evidence>
<dbReference type="EMBL" id="AACBVJ010000017">
    <property type="protein sequence ID" value="EAJ9198094.1"/>
    <property type="molecule type" value="Genomic_DNA"/>
</dbReference>
<dbReference type="AlphaFoldDB" id="A0A644SA40"/>
<gene>
    <name evidence="1" type="ORF">BZ274_07960</name>
</gene>
<evidence type="ECO:0000313" key="1">
    <source>
        <dbReference type="EMBL" id="EAJ9198094.1"/>
    </source>
</evidence>
<organism evidence="1 2">
    <name type="scientific">Campylobacter coli</name>
    <dbReference type="NCBI Taxonomy" id="195"/>
    <lineage>
        <taxon>Bacteria</taxon>
        <taxon>Pseudomonadati</taxon>
        <taxon>Campylobacterota</taxon>
        <taxon>Epsilonproteobacteria</taxon>
        <taxon>Campylobacterales</taxon>
        <taxon>Campylobacteraceae</taxon>
        <taxon>Campylobacter</taxon>
    </lineage>
</organism>
<sequence>MKKIFFSTMILASILYAGSGKEMVLGETKDFAERDMIELIQEFIEKNKAKIEQKAIKTREQARENVKNYRPKGLMPLEPALEDRIFYPDLTYTLDQDIKNANGDILYPKGFKFNPADYVKLSYAMIVINGDNKKEVEWFKKSGFSNQISYRLLLSQGSYYDLNQELKQEVFYLNPQIREKFKLQKTPSIIKQIDNKIQVSEICVPCLENNQTKGGQLK</sequence>
<reference evidence="1 2" key="1">
    <citation type="submission" date="2018-05" db="EMBL/GenBank/DDBJ databases">
        <authorList>
            <consortium name="PulseNet: The National Subtyping Network for Foodborne Disease Surveillance"/>
            <person name="Tarr C.L."/>
            <person name="Trees E."/>
            <person name="Katz L.S."/>
            <person name="Carleton-Romer H.A."/>
            <person name="Stroika S."/>
            <person name="Kucerova Z."/>
            <person name="Roache K.F."/>
            <person name="Sabol A.L."/>
            <person name="Besser J."/>
            <person name="Gerner-Smidt P."/>
        </authorList>
    </citation>
    <scope>NUCLEOTIDE SEQUENCE [LARGE SCALE GENOMIC DNA]</scope>
    <source>
        <strain evidence="1 2">PNUSAC001435</strain>
    </source>
</reference>
<proteinExistence type="predicted"/>